<evidence type="ECO:0000256" key="6">
    <source>
        <dbReference type="ARBA" id="ARBA00023049"/>
    </source>
</evidence>
<dbReference type="InterPro" id="IPR001405">
    <property type="entry name" value="UPF0758"/>
</dbReference>
<evidence type="ECO:0000256" key="1">
    <source>
        <dbReference type="ARBA" id="ARBA00010243"/>
    </source>
</evidence>
<keyword evidence="2" id="KW-0645">Protease</keyword>
<dbReference type="NCBIfam" id="NF000642">
    <property type="entry name" value="PRK00024.1"/>
    <property type="match status" value="1"/>
</dbReference>
<keyword evidence="4" id="KW-0378">Hydrolase</keyword>
<keyword evidence="10" id="KW-1185">Reference proteome</keyword>
<dbReference type="GO" id="GO:0008237">
    <property type="term" value="F:metallopeptidase activity"/>
    <property type="evidence" value="ECO:0007669"/>
    <property type="project" value="UniProtKB-KW"/>
</dbReference>
<dbReference type="Proteomes" id="UP000199337">
    <property type="component" value="Unassembled WGS sequence"/>
</dbReference>
<dbReference type="CDD" id="cd08071">
    <property type="entry name" value="MPN_DUF2466"/>
    <property type="match status" value="1"/>
</dbReference>
<evidence type="ECO:0000256" key="5">
    <source>
        <dbReference type="ARBA" id="ARBA00022833"/>
    </source>
</evidence>
<dbReference type="PROSITE" id="PS50249">
    <property type="entry name" value="MPN"/>
    <property type="match status" value="1"/>
</dbReference>
<accession>A0A1I2Y4P0</accession>
<comment type="similarity">
    <text evidence="1 7">Belongs to the UPF0758 family.</text>
</comment>
<evidence type="ECO:0000256" key="2">
    <source>
        <dbReference type="ARBA" id="ARBA00022670"/>
    </source>
</evidence>
<dbReference type="InterPro" id="IPR020891">
    <property type="entry name" value="UPF0758_CS"/>
</dbReference>
<proteinExistence type="inferred from homology"/>
<evidence type="ECO:0000256" key="3">
    <source>
        <dbReference type="ARBA" id="ARBA00022723"/>
    </source>
</evidence>
<dbReference type="AlphaFoldDB" id="A0A1I2Y4P0"/>
<dbReference type="NCBIfam" id="TIGR00608">
    <property type="entry name" value="radc"/>
    <property type="match status" value="1"/>
</dbReference>
<organism evidence="9 10">
    <name type="scientific">Desulfotruncus arcticus DSM 17038</name>
    <dbReference type="NCBI Taxonomy" id="1121424"/>
    <lineage>
        <taxon>Bacteria</taxon>
        <taxon>Bacillati</taxon>
        <taxon>Bacillota</taxon>
        <taxon>Clostridia</taxon>
        <taxon>Eubacteriales</taxon>
        <taxon>Desulfallaceae</taxon>
        <taxon>Desulfotruncus</taxon>
    </lineage>
</organism>
<feature type="domain" description="MPN" evidence="8">
    <location>
        <begin position="124"/>
        <end position="246"/>
    </location>
</feature>
<keyword evidence="3" id="KW-0479">Metal-binding</keyword>
<name>A0A1I2Y4P0_9FIRM</name>
<dbReference type="PANTHER" id="PTHR30471:SF3">
    <property type="entry name" value="UPF0758 PROTEIN YEES-RELATED"/>
    <property type="match status" value="1"/>
</dbReference>
<dbReference type="PANTHER" id="PTHR30471">
    <property type="entry name" value="DNA REPAIR PROTEIN RADC"/>
    <property type="match status" value="1"/>
</dbReference>
<reference evidence="10" key="1">
    <citation type="submission" date="2016-10" db="EMBL/GenBank/DDBJ databases">
        <authorList>
            <person name="Varghese N."/>
            <person name="Submissions S."/>
        </authorList>
    </citation>
    <scope>NUCLEOTIDE SEQUENCE [LARGE SCALE GENOMIC DNA]</scope>
    <source>
        <strain evidence="10">DSM 17038</strain>
    </source>
</reference>
<sequence length="246" mass="27603">MQNMLWSEEELKQYTKEVPSSRDLKVKRPVGSVHRTLSLQVREEAIRYGVESSELFGVLGCILGPIPDETMEFLMKQGLRALAQMSSEELLNLPGIGIEKSIRLAAAFELARRMTKLMPEDLPFIKSPEDAAALVMEEMRYLDREHFWALLLNTKNQVIARETISIGTLNSSPIHPRELYKNAVRRSAAGLVLVHNHPSGDPTPSQQDIEVTKRLIEAGNIIGINVLDHLVIGDSKFVSFKAKGYI</sequence>
<dbReference type="GO" id="GO:0006508">
    <property type="term" value="P:proteolysis"/>
    <property type="evidence" value="ECO:0007669"/>
    <property type="project" value="UniProtKB-KW"/>
</dbReference>
<gene>
    <name evidence="9" type="ORF">SAMN05660649_04240</name>
</gene>
<keyword evidence="5" id="KW-0862">Zinc</keyword>
<dbReference type="EMBL" id="FOOX01000020">
    <property type="protein sequence ID" value="SFH20738.1"/>
    <property type="molecule type" value="Genomic_DNA"/>
</dbReference>
<evidence type="ECO:0000313" key="10">
    <source>
        <dbReference type="Proteomes" id="UP000199337"/>
    </source>
</evidence>
<dbReference type="PROSITE" id="PS01302">
    <property type="entry name" value="UPF0758"/>
    <property type="match status" value="1"/>
</dbReference>
<protein>
    <submittedName>
        <fullName evidence="9">DNA repair protein RadC</fullName>
    </submittedName>
</protein>
<dbReference type="Pfam" id="PF04002">
    <property type="entry name" value="RadC"/>
    <property type="match status" value="1"/>
</dbReference>
<dbReference type="InterPro" id="IPR025657">
    <property type="entry name" value="RadC_JAB"/>
</dbReference>
<evidence type="ECO:0000256" key="7">
    <source>
        <dbReference type="RuleBase" id="RU003797"/>
    </source>
</evidence>
<evidence type="ECO:0000313" key="9">
    <source>
        <dbReference type="EMBL" id="SFH20738.1"/>
    </source>
</evidence>
<evidence type="ECO:0000259" key="8">
    <source>
        <dbReference type="PROSITE" id="PS50249"/>
    </source>
</evidence>
<keyword evidence="6" id="KW-0482">Metalloprotease</keyword>
<dbReference type="GO" id="GO:0046872">
    <property type="term" value="F:metal ion binding"/>
    <property type="evidence" value="ECO:0007669"/>
    <property type="project" value="UniProtKB-KW"/>
</dbReference>
<dbReference type="RefSeq" id="WP_238456585.1">
    <property type="nucleotide sequence ID" value="NZ_FOOX01000020.1"/>
</dbReference>
<dbReference type="InterPro" id="IPR037518">
    <property type="entry name" value="MPN"/>
</dbReference>
<dbReference type="STRING" id="341036.SAMN05660649_04240"/>
<dbReference type="Gene3D" id="3.40.140.10">
    <property type="entry name" value="Cytidine Deaminase, domain 2"/>
    <property type="match status" value="1"/>
</dbReference>
<dbReference type="SUPFAM" id="SSF102712">
    <property type="entry name" value="JAB1/MPN domain"/>
    <property type="match status" value="1"/>
</dbReference>
<evidence type="ECO:0000256" key="4">
    <source>
        <dbReference type="ARBA" id="ARBA00022801"/>
    </source>
</evidence>